<proteinExistence type="predicted"/>
<dbReference type="PANTHER" id="PTHR18901">
    <property type="entry name" value="2-DEOXYGLUCOSE-6-PHOSPHATE PHOSPHATASE 2"/>
    <property type="match status" value="1"/>
</dbReference>
<dbReference type="InterPro" id="IPR036412">
    <property type="entry name" value="HAD-like_sf"/>
</dbReference>
<dbReference type="Pfam" id="PF13419">
    <property type="entry name" value="HAD_2"/>
    <property type="match status" value="1"/>
</dbReference>
<dbReference type="SUPFAM" id="SSF56784">
    <property type="entry name" value="HAD-like"/>
    <property type="match status" value="1"/>
</dbReference>
<protein>
    <submittedName>
        <fullName evidence="1">Sugar-phosphatase</fullName>
    </submittedName>
</protein>
<organism evidence="1 2">
    <name type="scientific">Marinomonas foliarum</name>
    <dbReference type="NCBI Taxonomy" id="491950"/>
    <lineage>
        <taxon>Bacteria</taxon>
        <taxon>Pseudomonadati</taxon>
        <taxon>Pseudomonadota</taxon>
        <taxon>Gammaproteobacteria</taxon>
        <taxon>Oceanospirillales</taxon>
        <taxon>Oceanospirillaceae</taxon>
        <taxon>Marinomonas</taxon>
    </lineage>
</organism>
<dbReference type="PANTHER" id="PTHR18901:SF38">
    <property type="entry name" value="PSEUDOURIDINE-5'-PHOSPHATASE"/>
    <property type="match status" value="1"/>
</dbReference>
<dbReference type="InterPro" id="IPR041492">
    <property type="entry name" value="HAD_2"/>
</dbReference>
<dbReference type="InterPro" id="IPR023214">
    <property type="entry name" value="HAD_sf"/>
</dbReference>
<dbReference type="AlphaFoldDB" id="A0A368ZPL1"/>
<dbReference type="Gene3D" id="1.10.150.240">
    <property type="entry name" value="Putative phosphatase, domain 2"/>
    <property type="match status" value="1"/>
</dbReference>
<dbReference type="PRINTS" id="PR00413">
    <property type="entry name" value="HADHALOGNASE"/>
</dbReference>
<name>A0A368ZPL1_9GAMM</name>
<dbReference type="SFLD" id="SFLDG01135">
    <property type="entry name" value="C1.5.6:_HAD__Beta-PGM__Phospha"/>
    <property type="match status" value="1"/>
</dbReference>
<dbReference type="InterPro" id="IPR023198">
    <property type="entry name" value="PGP-like_dom2"/>
</dbReference>
<evidence type="ECO:0000313" key="2">
    <source>
        <dbReference type="Proteomes" id="UP000253506"/>
    </source>
</evidence>
<dbReference type="Gene3D" id="3.40.50.1000">
    <property type="entry name" value="HAD superfamily/HAD-like"/>
    <property type="match status" value="1"/>
</dbReference>
<comment type="caution">
    <text evidence="1">The sequence shown here is derived from an EMBL/GenBank/DDBJ whole genome shotgun (WGS) entry which is preliminary data.</text>
</comment>
<dbReference type="OrthoDB" id="9782449at2"/>
<dbReference type="SFLD" id="SFLDG01129">
    <property type="entry name" value="C1.5:_HAD__Beta-PGM__Phosphata"/>
    <property type="match status" value="1"/>
</dbReference>
<sequence length="220" mass="24472">MQAVIFDMDGLLIDSEPFWQQAEFDVFSSVGVEVTADLTKLTAAMTTREVTEFWYAKQPWQSTSLEEVENRVIERVKYLIETQGQALQGVHELLGSLHHAKVKIGLATNSPQDIIPSVLRRLNIAEYFTAYTSADEVQQGKPAPDVYQLTLRKLNTEAHQCIAFEDSLGGITAALAAGIKAIAVPHADEFDDEKFDLAPYKIRSLTEFNHKIGKAILTCS</sequence>
<dbReference type="InterPro" id="IPR006439">
    <property type="entry name" value="HAD-SF_hydro_IA"/>
</dbReference>
<reference evidence="1 2" key="1">
    <citation type="submission" date="2018-07" db="EMBL/GenBank/DDBJ databases">
        <title>Genomic Encyclopedia of Type Strains, Phase III (KMG-III): the genomes of soil and plant-associated and newly described type strains.</title>
        <authorList>
            <person name="Whitman W."/>
        </authorList>
    </citation>
    <scope>NUCLEOTIDE SEQUENCE [LARGE SCALE GENOMIC DNA]</scope>
    <source>
        <strain evidence="1 2">CECT 7731</strain>
    </source>
</reference>
<dbReference type="NCBIfam" id="NF008087">
    <property type="entry name" value="PRK10826.1"/>
    <property type="match status" value="1"/>
</dbReference>
<dbReference type="NCBIfam" id="TIGR01509">
    <property type="entry name" value="HAD-SF-IA-v3"/>
    <property type="match status" value="1"/>
</dbReference>
<gene>
    <name evidence="1" type="ORF">DFP77_13161</name>
</gene>
<dbReference type="RefSeq" id="WP_114413039.1">
    <property type="nucleotide sequence ID" value="NZ_JBQDNF010000061.1"/>
</dbReference>
<dbReference type="EMBL" id="QPJQ01000031">
    <property type="protein sequence ID" value="RCW97285.1"/>
    <property type="molecule type" value="Genomic_DNA"/>
</dbReference>
<dbReference type="SFLD" id="SFLDS00003">
    <property type="entry name" value="Haloacid_Dehalogenase"/>
    <property type="match status" value="1"/>
</dbReference>
<accession>A0A368ZPL1</accession>
<evidence type="ECO:0000313" key="1">
    <source>
        <dbReference type="EMBL" id="RCW97285.1"/>
    </source>
</evidence>
<dbReference type="Proteomes" id="UP000253506">
    <property type="component" value="Unassembled WGS sequence"/>
</dbReference>